<dbReference type="STRING" id="745820.SAMN04488053_10129"/>
<dbReference type="SUPFAM" id="SSF52540">
    <property type="entry name" value="P-loop containing nucleoside triphosphate hydrolases"/>
    <property type="match status" value="1"/>
</dbReference>
<dbReference type="InterPro" id="IPR027417">
    <property type="entry name" value="P-loop_NTPase"/>
</dbReference>
<feature type="domain" description="Molybdopterin-guanine dinucleotide biosynthesis protein B (MobB)" evidence="1">
    <location>
        <begin position="3"/>
        <end position="118"/>
    </location>
</feature>
<dbReference type="PANTHER" id="PTHR40072">
    <property type="entry name" value="MOLYBDOPTERIN-GUANINE DINUCLEOTIDE BIOSYNTHESIS ADAPTER PROTEIN-RELATED"/>
    <property type="match status" value="1"/>
</dbReference>
<dbReference type="EMBL" id="FNIL01000001">
    <property type="protein sequence ID" value="SDN18558.1"/>
    <property type="molecule type" value="Genomic_DNA"/>
</dbReference>
<dbReference type="Pfam" id="PF03205">
    <property type="entry name" value="MobB"/>
    <property type="match status" value="1"/>
</dbReference>
<dbReference type="InterPro" id="IPR004435">
    <property type="entry name" value="MobB_dom"/>
</dbReference>
<organism evidence="2 3">
    <name type="scientific">Alkalicoccus daliensis</name>
    <dbReference type="NCBI Taxonomy" id="745820"/>
    <lineage>
        <taxon>Bacteria</taxon>
        <taxon>Bacillati</taxon>
        <taxon>Bacillota</taxon>
        <taxon>Bacilli</taxon>
        <taxon>Bacillales</taxon>
        <taxon>Bacillaceae</taxon>
        <taxon>Alkalicoccus</taxon>
    </lineage>
</organism>
<gene>
    <name evidence="2" type="ORF">SAMN04488053_10129</name>
</gene>
<accession>A0A1G9ZAQ3</accession>
<proteinExistence type="predicted"/>
<dbReference type="GO" id="GO:0006777">
    <property type="term" value="P:Mo-molybdopterin cofactor biosynthetic process"/>
    <property type="evidence" value="ECO:0007669"/>
    <property type="project" value="InterPro"/>
</dbReference>
<evidence type="ECO:0000259" key="1">
    <source>
        <dbReference type="Pfam" id="PF03205"/>
    </source>
</evidence>
<dbReference type="Gene3D" id="3.40.50.300">
    <property type="entry name" value="P-loop containing nucleotide triphosphate hydrolases"/>
    <property type="match status" value="1"/>
</dbReference>
<protein>
    <submittedName>
        <fullName evidence="2">Molybdopterin-guanine dinucleotide biosynthesis protein B</fullName>
    </submittedName>
</protein>
<dbReference type="Proteomes" id="UP000198778">
    <property type="component" value="Unassembled WGS sequence"/>
</dbReference>
<dbReference type="NCBIfam" id="TIGR00176">
    <property type="entry name" value="mobB"/>
    <property type="match status" value="1"/>
</dbReference>
<reference evidence="3" key="1">
    <citation type="submission" date="2016-10" db="EMBL/GenBank/DDBJ databases">
        <authorList>
            <person name="Varghese N."/>
            <person name="Submissions S."/>
        </authorList>
    </citation>
    <scope>NUCLEOTIDE SEQUENCE [LARGE SCALE GENOMIC DNA]</scope>
    <source>
        <strain evidence="3">CGMCC 1.10369</strain>
    </source>
</reference>
<evidence type="ECO:0000313" key="3">
    <source>
        <dbReference type="Proteomes" id="UP000198778"/>
    </source>
</evidence>
<dbReference type="InterPro" id="IPR052539">
    <property type="entry name" value="MGD_biosynthesis_adapter"/>
</dbReference>
<dbReference type="PANTHER" id="PTHR40072:SF1">
    <property type="entry name" value="MOLYBDOPTERIN-GUANINE DINUCLEOTIDE BIOSYNTHESIS ADAPTER PROTEIN"/>
    <property type="match status" value="1"/>
</dbReference>
<dbReference type="AlphaFoldDB" id="A0A1G9ZAQ3"/>
<keyword evidence="3" id="KW-1185">Reference proteome</keyword>
<name>A0A1G9ZAQ3_9BACI</name>
<dbReference type="GO" id="GO:0005525">
    <property type="term" value="F:GTP binding"/>
    <property type="evidence" value="ECO:0007669"/>
    <property type="project" value="InterPro"/>
</dbReference>
<dbReference type="RefSeq" id="WP_090839383.1">
    <property type="nucleotide sequence ID" value="NZ_FNIL01000001.1"/>
</dbReference>
<sequence length="155" mass="17282">MRVFQVVGWSNSGKTTLTAELITFFSAQGVKVSTIKHHGKAEVLHLDRGETDTAKHRKAGAVSSMLTSKGEQQWNIEQPLSLEMMIQMHLLLGTELLLIEGYKQEMYPKIAVSDSGAAPASITNVKAVWNKETDELHHSIEELGRIVWEKSEIIL</sequence>
<evidence type="ECO:0000313" key="2">
    <source>
        <dbReference type="EMBL" id="SDN18558.1"/>
    </source>
</evidence>
<dbReference type="OrthoDB" id="9786803at2"/>